<dbReference type="SUPFAM" id="SSF48557">
    <property type="entry name" value="L-aspartase-like"/>
    <property type="match status" value="1"/>
</dbReference>
<feature type="domain" description="Adenylosuccinate lyase C-terminal" evidence="4">
    <location>
        <begin position="429"/>
        <end position="508"/>
    </location>
</feature>
<dbReference type="InterPro" id="IPR022761">
    <property type="entry name" value="Fumarate_lyase_N"/>
</dbReference>
<dbReference type="Pfam" id="PF10397">
    <property type="entry name" value="ADSL_C"/>
    <property type="match status" value="1"/>
</dbReference>
<dbReference type="PANTHER" id="PTHR43172">
    <property type="entry name" value="ADENYLOSUCCINATE LYASE"/>
    <property type="match status" value="1"/>
</dbReference>
<name>A0ABW9QQ56_9ACTN</name>
<proteinExistence type="inferred from homology"/>
<evidence type="ECO:0000256" key="2">
    <source>
        <dbReference type="ARBA" id="ARBA00034772"/>
    </source>
</evidence>
<dbReference type="CDD" id="cd01597">
    <property type="entry name" value="pCLME"/>
    <property type="match status" value="1"/>
</dbReference>
<dbReference type="EMBL" id="WJHE01000070">
    <property type="protein sequence ID" value="MST31452.1"/>
    <property type="molecule type" value="Genomic_DNA"/>
</dbReference>
<dbReference type="InterPro" id="IPR000362">
    <property type="entry name" value="Fumarate_lyase_fam"/>
</dbReference>
<evidence type="ECO:0000313" key="5">
    <source>
        <dbReference type="EMBL" id="MST31452.1"/>
    </source>
</evidence>
<accession>A0ABW9QQ56</accession>
<keyword evidence="6" id="KW-1185">Reference proteome</keyword>
<dbReference type="Pfam" id="PF00206">
    <property type="entry name" value="Lyase_1"/>
    <property type="match status" value="1"/>
</dbReference>
<gene>
    <name evidence="5" type="ORF">GHK86_01725</name>
</gene>
<evidence type="ECO:0000256" key="1">
    <source>
        <dbReference type="ARBA" id="ARBA00023239"/>
    </source>
</evidence>
<dbReference type="PANTHER" id="PTHR43172:SF2">
    <property type="entry name" value="ADENYLOSUCCINATE LYASE C-TERMINAL DOMAIN-CONTAINING PROTEIN"/>
    <property type="match status" value="1"/>
</dbReference>
<feature type="region of interest" description="Disordered" evidence="3">
    <location>
        <begin position="1"/>
        <end position="65"/>
    </location>
</feature>
<dbReference type="Proteomes" id="UP000437736">
    <property type="component" value="Unassembled WGS sequence"/>
</dbReference>
<dbReference type="Gene3D" id="1.20.200.10">
    <property type="entry name" value="Fumarase/aspartase (Central domain)"/>
    <property type="match status" value="1"/>
</dbReference>
<reference evidence="5 6" key="1">
    <citation type="submission" date="2019-11" db="EMBL/GenBank/DDBJ databases">
        <title>Acidiferrimicrobium australis gen. nov., sp. nov., an acidophilic and obligately heterotrophic, member of the Actinobacteria that catalyses dissimilatory oxido- reduction of iron isolated from metal-rich acidic water in Chile.</title>
        <authorList>
            <person name="Gonzalez D."/>
            <person name="Huber K."/>
            <person name="Hedrich S."/>
            <person name="Rojas-Villalobos C."/>
            <person name="Quatrini R."/>
            <person name="Dinamarca M.A."/>
            <person name="Schwarz A."/>
            <person name="Canales C."/>
            <person name="Nancucheo I."/>
        </authorList>
    </citation>
    <scope>NUCLEOTIDE SEQUENCE [LARGE SCALE GENOMIC DNA]</scope>
    <source>
        <strain evidence="5 6">USS-CCA1</strain>
    </source>
</reference>
<dbReference type="PRINTS" id="PR00145">
    <property type="entry name" value="ARGSUCLYASE"/>
</dbReference>
<evidence type="ECO:0000259" key="4">
    <source>
        <dbReference type="SMART" id="SM00998"/>
    </source>
</evidence>
<dbReference type="Gene3D" id="1.10.40.30">
    <property type="entry name" value="Fumarase/aspartase (C-terminal domain)"/>
    <property type="match status" value="1"/>
</dbReference>
<evidence type="ECO:0000313" key="6">
    <source>
        <dbReference type="Proteomes" id="UP000437736"/>
    </source>
</evidence>
<dbReference type="SMART" id="SM00998">
    <property type="entry name" value="ADSL_C"/>
    <property type="match status" value="1"/>
</dbReference>
<comment type="similarity">
    <text evidence="2">Belongs to the class-II fumarase/aspartase family.</text>
</comment>
<dbReference type="InterPro" id="IPR008948">
    <property type="entry name" value="L-Aspartase-like"/>
</dbReference>
<dbReference type="InterPro" id="IPR019468">
    <property type="entry name" value="AdenyloSucc_lyase_C"/>
</dbReference>
<organism evidence="5 6">
    <name type="scientific">Acidiferrimicrobium australe</name>
    <dbReference type="NCBI Taxonomy" id="2664430"/>
    <lineage>
        <taxon>Bacteria</taxon>
        <taxon>Bacillati</taxon>
        <taxon>Actinomycetota</taxon>
        <taxon>Acidimicrobiia</taxon>
        <taxon>Acidimicrobiales</taxon>
        <taxon>Acidimicrobiaceae</taxon>
        <taxon>Acidiferrimicrobium</taxon>
    </lineage>
</organism>
<dbReference type="PRINTS" id="PR00149">
    <property type="entry name" value="FUMRATELYASE"/>
</dbReference>
<sequence>MRLGARGRPAGRGRGLLDLGADAPLRRTPRLARGRDGGGGPQLPARPGRAAGRGVVSTGAPAESRGRSAHGYLLTQVFGDPATAELVSPSHTVRLWVDVEKALAEAEAEVGLVEPEDAAVIASLGDGAKLDQASLWEHTRTVGYPILPLVRMLAAQLPDGPAGRLHFGATTQDVMDTALALQLKGVLDRLDDLLVQFGQEIAGLVAAHRDTVMAARTHGQQAVPTTFGAVLSGLLAEIGRHRARLADARPRIALVSLNGAGGTSAAIGEAAGRVRAALAGRLGLGVPSAVWHAARDGVAEVGWLCAAVSSTAARFATDVINLSRNEIGELAEGSGEVHYGASSTMPQKANPIRSEVVVGMSLLAGAVAAVLPRAMVVPHERAAGEWQAEWQAVPQLAELAAGALLNAVAVARSLTVDVDRMRHNAWMDGGFLMAEAFMMGLAGPMGREDAHDLVTAAVRRGRHRRETLVEALRSLIPTEQADRLEELVARLRPETYLGDAPTLCDRVLQEWKASVDRDREQRDERSAPWKN</sequence>
<keyword evidence="1" id="KW-0456">Lyase</keyword>
<comment type="caution">
    <text evidence="5">The sequence shown here is derived from an EMBL/GenBank/DDBJ whole genome shotgun (WGS) entry which is preliminary data.</text>
</comment>
<evidence type="ECO:0000256" key="3">
    <source>
        <dbReference type="SAM" id="MobiDB-lite"/>
    </source>
</evidence>
<protein>
    <submittedName>
        <fullName evidence="5">3-carboxy-cis,cis-muconate cycloisomerase</fullName>
    </submittedName>
</protein>